<name>A0ABW5KB59_9SPHI</name>
<dbReference type="EMBL" id="JBHULR010000001">
    <property type="protein sequence ID" value="MFD2546134.1"/>
    <property type="molecule type" value="Genomic_DNA"/>
</dbReference>
<evidence type="ECO:0000256" key="1">
    <source>
        <dbReference type="SAM" id="SignalP"/>
    </source>
</evidence>
<comment type="caution">
    <text evidence="2">The sequence shown here is derived from an EMBL/GenBank/DDBJ whole genome shotgun (WGS) entry which is preliminary data.</text>
</comment>
<organism evidence="2 3">
    <name type="scientific">Sphingobacterium suaedae</name>
    <dbReference type="NCBI Taxonomy" id="1686402"/>
    <lineage>
        <taxon>Bacteria</taxon>
        <taxon>Pseudomonadati</taxon>
        <taxon>Bacteroidota</taxon>
        <taxon>Sphingobacteriia</taxon>
        <taxon>Sphingobacteriales</taxon>
        <taxon>Sphingobacteriaceae</taxon>
        <taxon>Sphingobacterium</taxon>
    </lineage>
</organism>
<feature type="signal peptide" evidence="1">
    <location>
        <begin position="1"/>
        <end position="21"/>
    </location>
</feature>
<proteinExistence type="predicted"/>
<sequence length="51" mass="5655">MQKLIISFLAGIALLLSNALSSDYRTLDQVDRKLHLSSSFSENTSVVEQSK</sequence>
<keyword evidence="3" id="KW-1185">Reference proteome</keyword>
<protein>
    <submittedName>
        <fullName evidence="2">Uncharacterized protein</fullName>
    </submittedName>
</protein>
<dbReference type="Proteomes" id="UP001597545">
    <property type="component" value="Unassembled WGS sequence"/>
</dbReference>
<feature type="chain" id="PRO_5045851713" evidence="1">
    <location>
        <begin position="22"/>
        <end position="51"/>
    </location>
</feature>
<accession>A0ABW5KB59</accession>
<evidence type="ECO:0000313" key="3">
    <source>
        <dbReference type="Proteomes" id="UP001597545"/>
    </source>
</evidence>
<reference evidence="3" key="1">
    <citation type="journal article" date="2019" name="Int. J. Syst. Evol. Microbiol.">
        <title>The Global Catalogue of Microorganisms (GCM) 10K type strain sequencing project: providing services to taxonomists for standard genome sequencing and annotation.</title>
        <authorList>
            <consortium name="The Broad Institute Genomics Platform"/>
            <consortium name="The Broad Institute Genome Sequencing Center for Infectious Disease"/>
            <person name="Wu L."/>
            <person name="Ma J."/>
        </authorList>
    </citation>
    <scope>NUCLEOTIDE SEQUENCE [LARGE SCALE GENOMIC DNA]</scope>
    <source>
        <strain evidence="3">KCTC 42662</strain>
    </source>
</reference>
<evidence type="ECO:0000313" key="2">
    <source>
        <dbReference type="EMBL" id="MFD2546134.1"/>
    </source>
</evidence>
<gene>
    <name evidence="2" type="ORF">ACFSR5_00600</name>
</gene>
<keyword evidence="1" id="KW-0732">Signal</keyword>